<dbReference type="PRINTS" id="PR00080">
    <property type="entry name" value="SDRFAMILY"/>
</dbReference>
<protein>
    <recommendedName>
        <fullName evidence="7">Oxidoreductase</fullName>
    </recommendedName>
</protein>
<keyword evidence="6" id="KW-1185">Reference proteome</keyword>
<name>A0A0D2CZR9_9EURO</name>
<dbReference type="PANTHER" id="PTHR24320">
    <property type="entry name" value="RETINOL DEHYDROGENASE"/>
    <property type="match status" value="1"/>
</dbReference>
<dbReference type="AlphaFoldDB" id="A0A0D2CZR9"/>
<gene>
    <name evidence="5" type="ORF">PV04_03002</name>
</gene>
<accession>A0A0D2CZR9</accession>
<keyword evidence="3" id="KW-0560">Oxidoreductase</keyword>
<dbReference type="Pfam" id="PF00106">
    <property type="entry name" value="adh_short"/>
    <property type="match status" value="1"/>
</dbReference>
<dbReference type="PANTHER" id="PTHR24320:SF283">
    <property type="entry name" value="RETINOL DEHYDROGENASE 11"/>
    <property type="match status" value="1"/>
</dbReference>
<evidence type="ECO:0000256" key="4">
    <source>
        <dbReference type="RuleBase" id="RU000363"/>
    </source>
</evidence>
<dbReference type="GO" id="GO:0016491">
    <property type="term" value="F:oxidoreductase activity"/>
    <property type="evidence" value="ECO:0007669"/>
    <property type="project" value="UniProtKB-KW"/>
</dbReference>
<sequence>MTNFSRETTGAEVVKAFSSLIAGKTVVITGTSAGGLGAQTALDIAAAQPALLLLLARDASKVQPVLDQIATISPSTKTAFIPVKLDDLTSVRAAAAEVSKHIPSDKIDVLINNAGIMCAPWSKTALGVESHFATNHLGHFVLTQRLFPLLKNAGPTARVVNLTSNGYLVCPFRPDDINFADGKEYHPWSGYGQSKTANILFTKGLAKRGVLSFAPHPGVIPVTHLGDGLDHSLFGEINAVAKKNTGREFGSYDAFKTVEQGVATTLVAAFDPSIAEHSGGYLRDCHIVDDAAVADYAKDEAMVDRLWTLSEELGGEKFVC</sequence>
<evidence type="ECO:0008006" key="7">
    <source>
        <dbReference type="Google" id="ProtNLM"/>
    </source>
</evidence>
<dbReference type="Proteomes" id="UP000054266">
    <property type="component" value="Unassembled WGS sequence"/>
</dbReference>
<evidence type="ECO:0000256" key="3">
    <source>
        <dbReference type="ARBA" id="ARBA00023002"/>
    </source>
</evidence>
<proteinExistence type="inferred from homology"/>
<dbReference type="InterPro" id="IPR036291">
    <property type="entry name" value="NAD(P)-bd_dom_sf"/>
</dbReference>
<dbReference type="PRINTS" id="PR00081">
    <property type="entry name" value="GDHRDH"/>
</dbReference>
<keyword evidence="2" id="KW-0521">NADP</keyword>
<dbReference type="Gene3D" id="3.40.50.720">
    <property type="entry name" value="NAD(P)-binding Rossmann-like Domain"/>
    <property type="match status" value="1"/>
</dbReference>
<dbReference type="STRING" id="5601.A0A0D2CZR9"/>
<evidence type="ECO:0000313" key="6">
    <source>
        <dbReference type="Proteomes" id="UP000054266"/>
    </source>
</evidence>
<dbReference type="InterPro" id="IPR002347">
    <property type="entry name" value="SDR_fam"/>
</dbReference>
<dbReference type="HOGENOM" id="CLU_010194_44_0_1"/>
<dbReference type="EMBL" id="KN846957">
    <property type="protein sequence ID" value="KIW70761.1"/>
    <property type="molecule type" value="Genomic_DNA"/>
</dbReference>
<reference evidence="5 6" key="1">
    <citation type="submission" date="2015-01" db="EMBL/GenBank/DDBJ databases">
        <title>The Genome Sequence of Capronia semiimmersa CBS27337.</title>
        <authorList>
            <consortium name="The Broad Institute Genomics Platform"/>
            <person name="Cuomo C."/>
            <person name="de Hoog S."/>
            <person name="Gorbushina A."/>
            <person name="Stielow B."/>
            <person name="Teixiera M."/>
            <person name="Abouelleil A."/>
            <person name="Chapman S.B."/>
            <person name="Priest M."/>
            <person name="Young S.K."/>
            <person name="Wortman J."/>
            <person name="Nusbaum C."/>
            <person name="Birren B."/>
        </authorList>
    </citation>
    <scope>NUCLEOTIDE SEQUENCE [LARGE SCALE GENOMIC DNA]</scope>
    <source>
        <strain evidence="5 6">CBS 27337</strain>
    </source>
</reference>
<dbReference type="SUPFAM" id="SSF51735">
    <property type="entry name" value="NAD(P)-binding Rossmann-fold domains"/>
    <property type="match status" value="1"/>
</dbReference>
<comment type="similarity">
    <text evidence="1 4">Belongs to the short-chain dehydrogenases/reductases (SDR) family.</text>
</comment>
<evidence type="ECO:0000256" key="2">
    <source>
        <dbReference type="ARBA" id="ARBA00022857"/>
    </source>
</evidence>
<organism evidence="5 6">
    <name type="scientific">Phialophora macrospora</name>
    <dbReference type="NCBI Taxonomy" id="1851006"/>
    <lineage>
        <taxon>Eukaryota</taxon>
        <taxon>Fungi</taxon>
        <taxon>Dikarya</taxon>
        <taxon>Ascomycota</taxon>
        <taxon>Pezizomycotina</taxon>
        <taxon>Eurotiomycetes</taxon>
        <taxon>Chaetothyriomycetidae</taxon>
        <taxon>Chaetothyriales</taxon>
        <taxon>Herpotrichiellaceae</taxon>
        <taxon>Phialophora</taxon>
    </lineage>
</organism>
<evidence type="ECO:0000313" key="5">
    <source>
        <dbReference type="EMBL" id="KIW70761.1"/>
    </source>
</evidence>
<evidence type="ECO:0000256" key="1">
    <source>
        <dbReference type="ARBA" id="ARBA00006484"/>
    </source>
</evidence>